<dbReference type="Pfam" id="PF01326">
    <property type="entry name" value="PPDK_N"/>
    <property type="match status" value="2"/>
</dbReference>
<protein>
    <submittedName>
        <fullName evidence="3">Phosphoenolpyruvate synthase</fullName>
    </submittedName>
</protein>
<gene>
    <name evidence="3" type="ORF">CK498_07200</name>
</gene>
<dbReference type="InterPro" id="IPR013815">
    <property type="entry name" value="ATP_grasp_subdomain_1"/>
</dbReference>
<proteinExistence type="predicted"/>
<organism evidence="3 4">
    <name type="scientific">Halomonas salipaludis</name>
    <dbReference type="NCBI Taxonomy" id="2032625"/>
    <lineage>
        <taxon>Bacteria</taxon>
        <taxon>Pseudomonadati</taxon>
        <taxon>Pseudomonadota</taxon>
        <taxon>Gammaproteobacteria</taxon>
        <taxon>Oceanospirillales</taxon>
        <taxon>Halomonadaceae</taxon>
        <taxon>Halomonas</taxon>
    </lineage>
</organism>
<feature type="domain" description="Pyruvate phosphate dikinase AMP/ATP-binding" evidence="2">
    <location>
        <begin position="75"/>
        <end position="215"/>
    </location>
</feature>
<dbReference type="Proteomes" id="UP000217771">
    <property type="component" value="Unassembled WGS sequence"/>
</dbReference>
<dbReference type="PANTHER" id="PTHR43615">
    <property type="entry name" value="PHOSPHOENOLPYRUVATE SYNTHASE-RELATED"/>
    <property type="match status" value="1"/>
</dbReference>
<dbReference type="SUPFAM" id="SSF52009">
    <property type="entry name" value="Phosphohistidine domain"/>
    <property type="match status" value="1"/>
</dbReference>
<dbReference type="Pfam" id="PF00391">
    <property type="entry name" value="PEP-utilizers"/>
    <property type="match status" value="1"/>
</dbReference>
<feature type="domain" description="Pyruvate phosphate dikinase AMP/ATP-binding" evidence="2">
    <location>
        <begin position="221"/>
        <end position="267"/>
    </location>
</feature>
<dbReference type="GO" id="GO:0016301">
    <property type="term" value="F:kinase activity"/>
    <property type="evidence" value="ECO:0007669"/>
    <property type="project" value="InterPro"/>
</dbReference>
<evidence type="ECO:0000259" key="1">
    <source>
        <dbReference type="Pfam" id="PF00391"/>
    </source>
</evidence>
<dbReference type="AlphaFoldDB" id="A0A2A2F1K8"/>
<keyword evidence="4" id="KW-1185">Reference proteome</keyword>
<evidence type="ECO:0000313" key="3">
    <source>
        <dbReference type="EMBL" id="PAU78482.1"/>
    </source>
</evidence>
<sequence length="838" mass="90329">MGAHLLWRGGLRTAGRLGQPMSELIVNGSADADAARIGGKAATLATLVRLGFDVPPFFCITPEAFTDRGLRAEVSATLSAHLEEIGPGPFAVRSSGREEDGADHSHAGQFLSLLEIEAAAVPAAALQVWQSGAAETLHAYRASHGLSAGDHRPAVLVQRLVRARAAGVVFSADPVSGRRDRIVISAIAGLGDRLVGGEESGDDYVLDHRTGRVLSAPDDGVLSEDDLAALADLVMRVEEARGGPQDLEWAFEGEHLFLLQARPITTPLREVPVEDTTLTLFDNSNIIESYPGLVSPLTYSFAQYVYARVYPIFLALLGVGEKAIRTHRATFDNLLGRIDGRVYYNLINWYRLIALLPGFSMNRSHMETMMGVSEPLPAEIANALAPQRARGWAACREYLRMGRAAAGLLREAIRLPRTIRAFYGRLDKALDTGAVEIAAMPLTALAAEYRRVEAELLDRWDAPLVNDFLCMMAFGASRKLLQRWGGDAGLALHNEVMIGQGDIISAEPAQRITRMGALAAGDEALITALEQGEGSALSDHEALRREVEAYIARFGDRCTQELKLESITLDQDPRPLLAAIAAAARMRRSVATYADSGDALATLFSGRPFRRFIARRVLAIAKARVRDRENLRFQRTRVFGHARRIFLAMGQRFHAHGVLDDPRDIFFLSVPEVLGAIEGFSIGDDLAALAVSRKAEMAAAEARPDPPERIEVNGAVVNLALAPSAPSTGGNERVRSGTACCAGKVRAPARVVRDPRTESLKPGEVLVARFTDPGWIALFTNASAIVVERGSLLSHSAIVARELGLPCVVGIKGATQWIANGATIEVDGAAGTVRKTDD</sequence>
<dbReference type="EMBL" id="NSKB01000002">
    <property type="protein sequence ID" value="PAU78482.1"/>
    <property type="molecule type" value="Genomic_DNA"/>
</dbReference>
<reference evidence="3 4" key="1">
    <citation type="submission" date="2017-08" db="EMBL/GenBank/DDBJ databases">
        <title>Halomonas alkalisoli sp. nov., isolated from saline alkaline soil.</title>
        <authorList>
            <person name="Wang D."/>
            <person name="Zhang G."/>
        </authorList>
    </citation>
    <scope>NUCLEOTIDE SEQUENCE [LARGE SCALE GENOMIC DNA]</scope>
    <source>
        <strain evidence="3 4">WRN001</strain>
    </source>
</reference>
<dbReference type="InterPro" id="IPR002192">
    <property type="entry name" value="PPDK_AMP/ATP-bd"/>
</dbReference>
<dbReference type="PANTHER" id="PTHR43615:SF1">
    <property type="entry name" value="PPDK_N DOMAIN-CONTAINING PROTEIN"/>
    <property type="match status" value="1"/>
</dbReference>
<dbReference type="Gene3D" id="3.50.30.10">
    <property type="entry name" value="Phosphohistidine domain"/>
    <property type="match status" value="1"/>
</dbReference>
<dbReference type="InterPro" id="IPR036637">
    <property type="entry name" value="Phosphohistidine_dom_sf"/>
</dbReference>
<evidence type="ECO:0000313" key="4">
    <source>
        <dbReference type="Proteomes" id="UP000217771"/>
    </source>
</evidence>
<evidence type="ECO:0000259" key="2">
    <source>
        <dbReference type="Pfam" id="PF01326"/>
    </source>
</evidence>
<name>A0A2A2F1K8_9GAMM</name>
<dbReference type="Gene3D" id="3.30.470.20">
    <property type="entry name" value="ATP-grasp fold, B domain"/>
    <property type="match status" value="2"/>
</dbReference>
<accession>A0A2A2F1K8</accession>
<comment type="caution">
    <text evidence="3">The sequence shown here is derived from an EMBL/GenBank/DDBJ whole genome shotgun (WGS) entry which is preliminary data.</text>
</comment>
<feature type="domain" description="PEP-utilising enzyme mobile" evidence="1">
    <location>
        <begin position="761"/>
        <end position="831"/>
    </location>
</feature>
<dbReference type="InterPro" id="IPR051549">
    <property type="entry name" value="PEP_Utilizing_Enz"/>
</dbReference>
<dbReference type="SUPFAM" id="SSF56059">
    <property type="entry name" value="Glutathione synthetase ATP-binding domain-like"/>
    <property type="match status" value="1"/>
</dbReference>
<dbReference type="GO" id="GO:0005524">
    <property type="term" value="F:ATP binding"/>
    <property type="evidence" value="ECO:0007669"/>
    <property type="project" value="InterPro"/>
</dbReference>
<dbReference type="InterPro" id="IPR008279">
    <property type="entry name" value="PEP-util_enz_mobile_dom"/>
</dbReference>
<keyword evidence="3" id="KW-0670">Pyruvate</keyword>
<dbReference type="Gene3D" id="3.30.1490.20">
    <property type="entry name" value="ATP-grasp fold, A domain"/>
    <property type="match status" value="2"/>
</dbReference>